<name>A0AAE1ATG8_9GAST</name>
<proteinExistence type="predicted"/>
<dbReference type="GO" id="GO:0005524">
    <property type="term" value="F:ATP binding"/>
    <property type="evidence" value="ECO:0007669"/>
    <property type="project" value="UniProtKB-KW"/>
</dbReference>
<dbReference type="PANTHER" id="PTHR24346">
    <property type="entry name" value="MAP/MICROTUBULE AFFINITY-REGULATING KINASE"/>
    <property type="match status" value="1"/>
</dbReference>
<accession>A0AAE1ATG8</accession>
<dbReference type="AlphaFoldDB" id="A0AAE1ATG8"/>
<sequence>MSKFSLLLCKIKFHDLTPCSARILFGSGEHREKPRYVSTRNGWTMDLSLTLLHSPTKVSTHFASRIRQRLAFIRIPHRVFDTMFEKKDKIVLVMDYAQGGELYDYLNKMGRLSEWEARRIFRQIVSAIHSCHQNGIVHRDLKLENIILDDEGNVKIADFGLANYYSHSSMLTTFCGSPLYASPEIVNGRSYYGPEELSLQAAALCVHRNQKLVSRFSG</sequence>
<evidence type="ECO:0000256" key="2">
    <source>
        <dbReference type="ARBA" id="ARBA00022840"/>
    </source>
</evidence>
<dbReference type="GO" id="GO:0000226">
    <property type="term" value="P:microtubule cytoskeleton organization"/>
    <property type="evidence" value="ECO:0007669"/>
    <property type="project" value="TreeGrafter"/>
</dbReference>
<dbReference type="Proteomes" id="UP001283361">
    <property type="component" value="Unassembled WGS sequence"/>
</dbReference>
<dbReference type="GO" id="GO:0005737">
    <property type="term" value="C:cytoplasm"/>
    <property type="evidence" value="ECO:0007669"/>
    <property type="project" value="TreeGrafter"/>
</dbReference>
<evidence type="ECO:0000313" key="5">
    <source>
        <dbReference type="Proteomes" id="UP001283361"/>
    </source>
</evidence>
<dbReference type="Gene3D" id="1.10.510.10">
    <property type="entry name" value="Transferase(Phosphotransferase) domain 1"/>
    <property type="match status" value="1"/>
</dbReference>
<organism evidence="4 5">
    <name type="scientific">Elysia crispata</name>
    <name type="common">lettuce slug</name>
    <dbReference type="NCBI Taxonomy" id="231223"/>
    <lineage>
        <taxon>Eukaryota</taxon>
        <taxon>Metazoa</taxon>
        <taxon>Spiralia</taxon>
        <taxon>Lophotrochozoa</taxon>
        <taxon>Mollusca</taxon>
        <taxon>Gastropoda</taxon>
        <taxon>Heterobranchia</taxon>
        <taxon>Euthyneura</taxon>
        <taxon>Panpulmonata</taxon>
        <taxon>Sacoglossa</taxon>
        <taxon>Placobranchoidea</taxon>
        <taxon>Plakobranchidae</taxon>
        <taxon>Elysia</taxon>
    </lineage>
</organism>
<dbReference type="InterPro" id="IPR008271">
    <property type="entry name" value="Ser/Thr_kinase_AS"/>
</dbReference>
<dbReference type="SUPFAM" id="SSF56112">
    <property type="entry name" value="Protein kinase-like (PK-like)"/>
    <property type="match status" value="1"/>
</dbReference>
<reference evidence="4" key="1">
    <citation type="journal article" date="2023" name="G3 (Bethesda)">
        <title>A reference genome for the long-term kleptoplast-retaining sea slug Elysia crispata morphotype clarki.</title>
        <authorList>
            <person name="Eastman K.E."/>
            <person name="Pendleton A.L."/>
            <person name="Shaikh M.A."/>
            <person name="Suttiyut T."/>
            <person name="Ogas R."/>
            <person name="Tomko P."/>
            <person name="Gavelis G."/>
            <person name="Widhalm J.R."/>
            <person name="Wisecaver J.H."/>
        </authorList>
    </citation>
    <scope>NUCLEOTIDE SEQUENCE</scope>
    <source>
        <strain evidence="4">ECLA1</strain>
    </source>
</reference>
<dbReference type="PROSITE" id="PS50011">
    <property type="entry name" value="PROTEIN_KINASE_DOM"/>
    <property type="match status" value="1"/>
</dbReference>
<dbReference type="GO" id="GO:0035556">
    <property type="term" value="P:intracellular signal transduction"/>
    <property type="evidence" value="ECO:0007669"/>
    <property type="project" value="TreeGrafter"/>
</dbReference>
<dbReference type="SMART" id="SM00220">
    <property type="entry name" value="S_TKc"/>
    <property type="match status" value="1"/>
</dbReference>
<keyword evidence="5" id="KW-1185">Reference proteome</keyword>
<dbReference type="PROSITE" id="PS00108">
    <property type="entry name" value="PROTEIN_KINASE_ST"/>
    <property type="match status" value="1"/>
</dbReference>
<evidence type="ECO:0000313" key="4">
    <source>
        <dbReference type="EMBL" id="KAK3792477.1"/>
    </source>
</evidence>
<dbReference type="Pfam" id="PF00069">
    <property type="entry name" value="Pkinase"/>
    <property type="match status" value="1"/>
</dbReference>
<evidence type="ECO:0000256" key="1">
    <source>
        <dbReference type="ARBA" id="ARBA00022741"/>
    </source>
</evidence>
<dbReference type="InterPro" id="IPR000719">
    <property type="entry name" value="Prot_kinase_dom"/>
</dbReference>
<dbReference type="GO" id="GO:0050321">
    <property type="term" value="F:tau-protein kinase activity"/>
    <property type="evidence" value="ECO:0007669"/>
    <property type="project" value="TreeGrafter"/>
</dbReference>
<keyword evidence="2" id="KW-0067">ATP-binding</keyword>
<feature type="domain" description="Protein kinase" evidence="3">
    <location>
        <begin position="1"/>
        <end position="218"/>
    </location>
</feature>
<dbReference type="PANTHER" id="PTHR24346:SF93">
    <property type="entry name" value="NUAK FAMILY SNF1-LIKE KINASE 1"/>
    <property type="match status" value="1"/>
</dbReference>
<gene>
    <name evidence="4" type="ORF">RRG08_049176</name>
</gene>
<evidence type="ECO:0000259" key="3">
    <source>
        <dbReference type="PROSITE" id="PS50011"/>
    </source>
</evidence>
<dbReference type="InterPro" id="IPR011009">
    <property type="entry name" value="Kinase-like_dom_sf"/>
</dbReference>
<dbReference type="EMBL" id="JAWDGP010001372">
    <property type="protein sequence ID" value="KAK3792477.1"/>
    <property type="molecule type" value="Genomic_DNA"/>
</dbReference>
<keyword evidence="1" id="KW-0547">Nucleotide-binding</keyword>
<protein>
    <recommendedName>
        <fullName evidence="3">Protein kinase domain-containing protein</fullName>
    </recommendedName>
</protein>
<comment type="caution">
    <text evidence="4">The sequence shown here is derived from an EMBL/GenBank/DDBJ whole genome shotgun (WGS) entry which is preliminary data.</text>
</comment>